<comment type="caution">
    <text evidence="1">The sequence shown here is derived from an EMBL/GenBank/DDBJ whole genome shotgun (WGS) entry which is preliminary data.</text>
</comment>
<proteinExistence type="predicted"/>
<accession>A0A2A2K3X7</accession>
<evidence type="ECO:0000313" key="2">
    <source>
        <dbReference type="Proteomes" id="UP000218231"/>
    </source>
</evidence>
<gene>
    <name evidence="1" type="ORF">WR25_20998</name>
</gene>
<dbReference type="Proteomes" id="UP000218231">
    <property type="component" value="Unassembled WGS sequence"/>
</dbReference>
<organism evidence="1 2">
    <name type="scientific">Diploscapter pachys</name>
    <dbReference type="NCBI Taxonomy" id="2018661"/>
    <lineage>
        <taxon>Eukaryota</taxon>
        <taxon>Metazoa</taxon>
        <taxon>Ecdysozoa</taxon>
        <taxon>Nematoda</taxon>
        <taxon>Chromadorea</taxon>
        <taxon>Rhabditida</taxon>
        <taxon>Rhabditina</taxon>
        <taxon>Rhabditomorpha</taxon>
        <taxon>Rhabditoidea</taxon>
        <taxon>Rhabditidae</taxon>
        <taxon>Diploscapter</taxon>
    </lineage>
</organism>
<evidence type="ECO:0000313" key="1">
    <source>
        <dbReference type="EMBL" id="PAV68644.1"/>
    </source>
</evidence>
<keyword evidence="2" id="KW-1185">Reference proteome</keyword>
<dbReference type="AlphaFoldDB" id="A0A2A2K3X7"/>
<name>A0A2A2K3X7_9BILA</name>
<reference evidence="1 2" key="1">
    <citation type="journal article" date="2017" name="Curr. Biol.">
        <title>Genome architecture and evolution of a unichromosomal asexual nematode.</title>
        <authorList>
            <person name="Fradin H."/>
            <person name="Zegar C."/>
            <person name="Gutwein M."/>
            <person name="Lucas J."/>
            <person name="Kovtun M."/>
            <person name="Corcoran D."/>
            <person name="Baugh L.R."/>
            <person name="Kiontke K."/>
            <person name="Gunsalus K."/>
            <person name="Fitch D.H."/>
            <person name="Piano F."/>
        </authorList>
    </citation>
    <scope>NUCLEOTIDE SEQUENCE [LARGE SCALE GENOMIC DNA]</scope>
    <source>
        <strain evidence="1">PF1309</strain>
    </source>
</reference>
<dbReference type="EMBL" id="LIAE01009715">
    <property type="protein sequence ID" value="PAV68644.1"/>
    <property type="molecule type" value="Genomic_DNA"/>
</dbReference>
<sequence length="94" mass="9148">MRGPSDDRPSAAAIALSATSFNSKPETCGTAGAPARGGRAIVAGVAAVAGMPLDGAVDSPTRAVAVPANPCAASISFAPAAGLLRANHLRRPSL</sequence>
<protein>
    <submittedName>
        <fullName evidence="1">Uncharacterized protein</fullName>
    </submittedName>
</protein>